<feature type="chain" id="PRO_5009315168" evidence="1">
    <location>
        <begin position="32"/>
        <end position="74"/>
    </location>
</feature>
<accession>A0A1I8AVW4</accession>
<name>A0A1I8AVW4_9BILA</name>
<evidence type="ECO:0000313" key="2">
    <source>
        <dbReference type="Proteomes" id="UP000095287"/>
    </source>
</evidence>
<keyword evidence="2" id="KW-1185">Reference proteome</keyword>
<evidence type="ECO:0000313" key="3">
    <source>
        <dbReference type="WBParaSite" id="L893_g9455.t1"/>
    </source>
</evidence>
<protein>
    <submittedName>
        <fullName evidence="3">CUB domain-containing protein</fullName>
    </submittedName>
</protein>
<dbReference type="WBParaSite" id="L893_g9455.t1">
    <property type="protein sequence ID" value="L893_g9455.t1"/>
    <property type="gene ID" value="L893_g9455"/>
</dbReference>
<evidence type="ECO:0000256" key="1">
    <source>
        <dbReference type="SAM" id="SignalP"/>
    </source>
</evidence>
<keyword evidence="1" id="KW-0732">Signal</keyword>
<feature type="signal peptide" evidence="1">
    <location>
        <begin position="1"/>
        <end position="31"/>
    </location>
</feature>
<dbReference type="AlphaFoldDB" id="A0A1I8AVW4"/>
<dbReference type="Proteomes" id="UP000095287">
    <property type="component" value="Unplaced"/>
</dbReference>
<sequence>MNPFWTSSARQWMSLLRDLHTLLFVAVKGWTSPTTISCQHGGLKIKGHEKTCIPNSYDRDLVCNITIPSARAFG</sequence>
<proteinExistence type="predicted"/>
<organism evidence="2 3">
    <name type="scientific">Steinernema glaseri</name>
    <dbReference type="NCBI Taxonomy" id="37863"/>
    <lineage>
        <taxon>Eukaryota</taxon>
        <taxon>Metazoa</taxon>
        <taxon>Ecdysozoa</taxon>
        <taxon>Nematoda</taxon>
        <taxon>Chromadorea</taxon>
        <taxon>Rhabditida</taxon>
        <taxon>Tylenchina</taxon>
        <taxon>Panagrolaimomorpha</taxon>
        <taxon>Strongyloidoidea</taxon>
        <taxon>Steinernematidae</taxon>
        <taxon>Steinernema</taxon>
    </lineage>
</organism>
<reference evidence="3" key="1">
    <citation type="submission" date="2016-11" db="UniProtKB">
        <authorList>
            <consortium name="WormBaseParasite"/>
        </authorList>
    </citation>
    <scope>IDENTIFICATION</scope>
</reference>